<dbReference type="RefSeq" id="WP_379882691.1">
    <property type="nucleotide sequence ID" value="NZ_JBHPON010000002.1"/>
</dbReference>
<evidence type="ECO:0000259" key="5">
    <source>
        <dbReference type="Pfam" id="PF00535"/>
    </source>
</evidence>
<dbReference type="Pfam" id="PF02709">
    <property type="entry name" value="Glyco_transf_7C"/>
    <property type="match status" value="1"/>
</dbReference>
<feature type="domain" description="Glycosyltransferase 2-like" evidence="5">
    <location>
        <begin position="15"/>
        <end position="127"/>
    </location>
</feature>
<dbReference type="EMBL" id="JBHPON010000002">
    <property type="protein sequence ID" value="MFC6036081.1"/>
    <property type="molecule type" value="Genomic_DNA"/>
</dbReference>
<accession>A0ABW1KZK8</accession>
<evidence type="ECO:0000256" key="2">
    <source>
        <dbReference type="ARBA" id="ARBA00022676"/>
    </source>
</evidence>
<dbReference type="InterPro" id="IPR027791">
    <property type="entry name" value="Galactosyl_T_C"/>
</dbReference>
<dbReference type="PANTHER" id="PTHR43630">
    <property type="entry name" value="POLY-BETA-1,6-N-ACETYL-D-GLUCOSAMINE SYNTHASE"/>
    <property type="match status" value="1"/>
</dbReference>
<organism evidence="7 8">
    <name type="scientific">Hyphococcus aureus</name>
    <dbReference type="NCBI Taxonomy" id="2666033"/>
    <lineage>
        <taxon>Bacteria</taxon>
        <taxon>Pseudomonadati</taxon>
        <taxon>Pseudomonadota</taxon>
        <taxon>Alphaproteobacteria</taxon>
        <taxon>Parvularculales</taxon>
        <taxon>Parvularculaceae</taxon>
        <taxon>Hyphococcus</taxon>
    </lineage>
</organism>
<evidence type="ECO:0000256" key="3">
    <source>
        <dbReference type="ARBA" id="ARBA00022679"/>
    </source>
</evidence>
<proteinExistence type="inferred from homology"/>
<dbReference type="Proteomes" id="UP001596116">
    <property type="component" value="Unassembled WGS sequence"/>
</dbReference>
<feature type="domain" description="Galactosyltransferase C-terminal" evidence="6">
    <location>
        <begin position="143"/>
        <end position="196"/>
    </location>
</feature>
<keyword evidence="2 7" id="KW-0328">Glycosyltransferase</keyword>
<keyword evidence="4" id="KW-0472">Membrane</keyword>
<reference evidence="7 8" key="1">
    <citation type="submission" date="2024-09" db="EMBL/GenBank/DDBJ databases">
        <authorList>
            <person name="Zhang Z.-H."/>
        </authorList>
    </citation>
    <scope>NUCLEOTIDE SEQUENCE [LARGE SCALE GENOMIC DNA]</scope>
    <source>
        <strain evidence="7 8">HHTR114</strain>
    </source>
</reference>
<evidence type="ECO:0000313" key="8">
    <source>
        <dbReference type="Proteomes" id="UP001596116"/>
    </source>
</evidence>
<dbReference type="Gene3D" id="3.90.550.10">
    <property type="entry name" value="Spore Coat Polysaccharide Biosynthesis Protein SpsA, Chain A"/>
    <property type="match status" value="1"/>
</dbReference>
<evidence type="ECO:0000256" key="1">
    <source>
        <dbReference type="ARBA" id="ARBA00006739"/>
    </source>
</evidence>
<dbReference type="EC" id="2.4.-.-" evidence="7"/>
<keyword evidence="3 7" id="KW-0808">Transferase</keyword>
<comment type="similarity">
    <text evidence="1">Belongs to the glycosyltransferase 2 family.</text>
</comment>
<dbReference type="InterPro" id="IPR001173">
    <property type="entry name" value="Glyco_trans_2-like"/>
</dbReference>
<dbReference type="Pfam" id="PF00535">
    <property type="entry name" value="Glycos_transf_2"/>
    <property type="match status" value="1"/>
</dbReference>
<gene>
    <name evidence="7" type="ORF">ACFMB1_11030</name>
</gene>
<keyword evidence="4" id="KW-1133">Transmembrane helix</keyword>
<dbReference type="PANTHER" id="PTHR43630:SF1">
    <property type="entry name" value="POLY-BETA-1,6-N-ACETYL-D-GLUCOSAMINE SYNTHASE"/>
    <property type="match status" value="1"/>
</dbReference>
<dbReference type="GO" id="GO:0016757">
    <property type="term" value="F:glycosyltransferase activity"/>
    <property type="evidence" value="ECO:0007669"/>
    <property type="project" value="UniProtKB-KW"/>
</dbReference>
<protein>
    <submittedName>
        <fullName evidence="7">Glycosyltransferase</fullName>
        <ecNumber evidence="7">2.4.-.-</ecNumber>
    </submittedName>
</protein>
<sequence length="326" mass="35752">MTKTPSIGFVAIGRNEGDRFKRCLLSLKKEAARIVYVDSGSADDSVAFAKGEGVEVVALDRAAPFTAARARNAGFDALARTWPDTDYVMFIDGDCELAPGFTGAAVAALVANPSYGAVTGRCRERFPDATIYNRLCDMEWDGPLGEIKACGGIFMVRADGFRAIGGFNPAVIAAEDDDFCIRLRGTGAKIVRLDHDMCFHDADIHRFGQWWRRMTRAGHAFAQVGDLHPGYFLAERRRAWFWGLILPVAALVAAPFTYGLSLALLLLYPVSLWRTRRGLIARGAAPEHATLAAKFLTLSKFPAVAGMLDYKRKKLTGRHIGIVEYK</sequence>
<dbReference type="SUPFAM" id="SSF53448">
    <property type="entry name" value="Nucleotide-diphospho-sugar transferases"/>
    <property type="match status" value="1"/>
</dbReference>
<evidence type="ECO:0000313" key="7">
    <source>
        <dbReference type="EMBL" id="MFC6036081.1"/>
    </source>
</evidence>
<keyword evidence="4" id="KW-0812">Transmembrane</keyword>
<evidence type="ECO:0000259" key="6">
    <source>
        <dbReference type="Pfam" id="PF02709"/>
    </source>
</evidence>
<feature type="transmembrane region" description="Helical" evidence="4">
    <location>
        <begin position="239"/>
        <end position="268"/>
    </location>
</feature>
<name>A0ABW1KZK8_9PROT</name>
<dbReference type="InterPro" id="IPR029044">
    <property type="entry name" value="Nucleotide-diphossugar_trans"/>
</dbReference>
<evidence type="ECO:0000256" key="4">
    <source>
        <dbReference type="SAM" id="Phobius"/>
    </source>
</evidence>
<keyword evidence="8" id="KW-1185">Reference proteome</keyword>
<comment type="caution">
    <text evidence="7">The sequence shown here is derived from an EMBL/GenBank/DDBJ whole genome shotgun (WGS) entry which is preliminary data.</text>
</comment>